<proteinExistence type="predicted"/>
<evidence type="ECO:0000313" key="1">
    <source>
        <dbReference type="EMBL" id="OAF69538.1"/>
    </source>
</evidence>
<dbReference type="Proteomes" id="UP000078046">
    <property type="component" value="Unassembled WGS sequence"/>
</dbReference>
<name>A0A177B5I0_9BILA</name>
<organism evidence="1 2">
    <name type="scientific">Intoshia linei</name>
    <dbReference type="NCBI Taxonomy" id="1819745"/>
    <lineage>
        <taxon>Eukaryota</taxon>
        <taxon>Metazoa</taxon>
        <taxon>Spiralia</taxon>
        <taxon>Lophotrochozoa</taxon>
        <taxon>Mesozoa</taxon>
        <taxon>Orthonectida</taxon>
        <taxon>Rhopaluridae</taxon>
        <taxon>Intoshia</taxon>
    </lineage>
</organism>
<accession>A0A177B5I0</accession>
<gene>
    <name evidence="1" type="ORF">A3Q56_02721</name>
</gene>
<dbReference type="AlphaFoldDB" id="A0A177B5I0"/>
<protein>
    <submittedName>
        <fullName evidence="1">Uncharacterized protein</fullName>
    </submittedName>
</protein>
<dbReference type="EMBL" id="LWCA01000266">
    <property type="protein sequence ID" value="OAF69538.1"/>
    <property type="molecule type" value="Genomic_DNA"/>
</dbReference>
<keyword evidence="2" id="KW-1185">Reference proteome</keyword>
<comment type="caution">
    <text evidence="1">The sequence shown here is derived from an EMBL/GenBank/DDBJ whole genome shotgun (WGS) entry which is preliminary data.</text>
</comment>
<sequence length="76" mass="8797">MKEISNPVLMNTCKIALEFRLFKYLRDPLYICATFLDPRYKTDALNKSGIEYDLCVEAIQKMISQNQITSTTTTIQ</sequence>
<reference evidence="1 2" key="1">
    <citation type="submission" date="2016-04" db="EMBL/GenBank/DDBJ databases">
        <title>The genome of Intoshia linei affirms orthonectids as highly simplified spiralians.</title>
        <authorList>
            <person name="Mikhailov K.V."/>
            <person name="Slusarev G.S."/>
            <person name="Nikitin M.A."/>
            <person name="Logacheva M.D."/>
            <person name="Penin A."/>
            <person name="Aleoshin V."/>
            <person name="Panchin Y.V."/>
        </authorList>
    </citation>
    <scope>NUCLEOTIDE SEQUENCE [LARGE SCALE GENOMIC DNA]</scope>
    <source>
        <strain evidence="1">Intl2013</strain>
        <tissue evidence="1">Whole animal</tissue>
    </source>
</reference>
<dbReference type="OrthoDB" id="10057873at2759"/>
<evidence type="ECO:0000313" key="2">
    <source>
        <dbReference type="Proteomes" id="UP000078046"/>
    </source>
</evidence>